<evidence type="ECO:0000313" key="1">
    <source>
        <dbReference type="EMBL" id="TSD14312.1"/>
    </source>
</evidence>
<dbReference type="AlphaFoldDB" id="A0A554NAC5"/>
<reference evidence="1 2" key="1">
    <citation type="submission" date="2018-06" db="EMBL/GenBank/DDBJ databases">
        <title>Natronomonas sp. F16-60 a new haloarchaeon isolated from a solar saltern of Isla Cristina, Huelva, Spain.</title>
        <authorList>
            <person name="Duran-Viseras A."/>
            <person name="Sanchez-Porro C."/>
            <person name="Ventosa A."/>
        </authorList>
    </citation>
    <scope>NUCLEOTIDE SEQUENCE [LARGE SCALE GENOMIC DNA]</scope>
    <source>
        <strain evidence="1 2">F16-60</strain>
    </source>
</reference>
<dbReference type="RefSeq" id="WP_144261759.1">
    <property type="nucleotide sequence ID" value="NZ_QMDX01000004.1"/>
</dbReference>
<protein>
    <submittedName>
        <fullName evidence="1">Uncharacterized protein</fullName>
    </submittedName>
</protein>
<dbReference type="Proteomes" id="UP000319894">
    <property type="component" value="Unassembled WGS sequence"/>
</dbReference>
<proteinExistence type="predicted"/>
<comment type="caution">
    <text evidence="1">The sequence shown here is derived from an EMBL/GenBank/DDBJ whole genome shotgun (WGS) entry which is preliminary data.</text>
</comment>
<dbReference type="InParanoid" id="A0A554NAC5"/>
<organism evidence="1 2">
    <name type="scientific">Haloglomus irregulare</name>
    <dbReference type="NCBI Taxonomy" id="2234134"/>
    <lineage>
        <taxon>Archaea</taxon>
        <taxon>Methanobacteriati</taxon>
        <taxon>Methanobacteriota</taxon>
        <taxon>Stenosarchaea group</taxon>
        <taxon>Halobacteria</taxon>
        <taxon>Halobacteriales</taxon>
        <taxon>Natronomonadaceae</taxon>
        <taxon>Haloglomus</taxon>
    </lineage>
</organism>
<dbReference type="EMBL" id="QMDX01000004">
    <property type="protein sequence ID" value="TSD14312.1"/>
    <property type="molecule type" value="Genomic_DNA"/>
</dbReference>
<accession>A0A554NAC5</accession>
<gene>
    <name evidence="1" type="ORF">DP107_08665</name>
</gene>
<name>A0A554NAC5_9EURY</name>
<sequence>MFATVPSHYCCVRWVLSGCSLLGGTGTATPEPTPAATGTLTPTPTFGPSVYDVADAVASTDRLREAGSWNATITTRYGSNRSRSDLGEYPIVLSLRANTSTGHRSAVERRADGRVETTFVDGTGGYERDDSADGDVSYQWASRPGETILVDWLAYPALSGTRLRFVDDPGELPLAKVGYERYRGELVAVYTANGSEVEFDVDRSLRVPDRARLVRYEQRLRLARDGRLVARTVTIEWVDPGREERVTDERAFRLHRVGGVTVERPDWVDAARETEDEFAED</sequence>
<evidence type="ECO:0000313" key="2">
    <source>
        <dbReference type="Proteomes" id="UP000319894"/>
    </source>
</evidence>
<keyword evidence="2" id="KW-1185">Reference proteome</keyword>